<dbReference type="Proteomes" id="UP000199470">
    <property type="component" value="Unassembled WGS sequence"/>
</dbReference>
<reference evidence="1 2" key="1">
    <citation type="submission" date="2016-10" db="EMBL/GenBank/DDBJ databases">
        <authorList>
            <person name="de Groot N.N."/>
        </authorList>
    </citation>
    <scope>NUCLEOTIDE SEQUENCE [LARGE SCALE GENOMIC DNA]</scope>
    <source>
        <strain evidence="1 2">ATCC 43154</strain>
    </source>
</reference>
<dbReference type="Pfam" id="PF26207">
    <property type="entry name" value="Phage_phiTE_015"/>
    <property type="match status" value="1"/>
</dbReference>
<dbReference type="AlphaFoldDB" id="A0A1I4L3K8"/>
<dbReference type="STRING" id="758825.SAMN02982985_01813"/>
<dbReference type="EMBL" id="FOTW01000008">
    <property type="protein sequence ID" value="SFL85585.1"/>
    <property type="molecule type" value="Genomic_DNA"/>
</dbReference>
<proteinExistence type="predicted"/>
<evidence type="ECO:0000313" key="2">
    <source>
        <dbReference type="Proteomes" id="UP000199470"/>
    </source>
</evidence>
<sequence>MRSAFEAWAQRDGHIVRRREDKPEEYLVFETQRRWVIWQAALEHGKTPGGRKTAASKEAATKAVASPRSGLQRAPVIDSDQAAVRNQVLNEVLDAFATLDGETGMEDILKVIQSLKKAKAQGNIDDVVAQPVRPSARQTS</sequence>
<keyword evidence="2" id="KW-1185">Reference proteome</keyword>
<gene>
    <name evidence="1" type="ORF">SAMN02982985_01813</name>
</gene>
<protein>
    <submittedName>
        <fullName evidence="1">Uncharacterized protein</fullName>
    </submittedName>
</protein>
<organism evidence="1 2">
    <name type="scientific">Rugamonas rubra</name>
    <dbReference type="NCBI Taxonomy" id="758825"/>
    <lineage>
        <taxon>Bacteria</taxon>
        <taxon>Pseudomonadati</taxon>
        <taxon>Pseudomonadota</taxon>
        <taxon>Betaproteobacteria</taxon>
        <taxon>Burkholderiales</taxon>
        <taxon>Oxalobacteraceae</taxon>
        <taxon>Telluria group</taxon>
        <taxon>Rugamonas</taxon>
    </lineage>
</organism>
<evidence type="ECO:0000313" key="1">
    <source>
        <dbReference type="EMBL" id="SFL85585.1"/>
    </source>
</evidence>
<dbReference type="InterPro" id="IPR058601">
    <property type="entry name" value="Phage_phiTE_015-like"/>
</dbReference>
<dbReference type="RefSeq" id="WP_093386546.1">
    <property type="nucleotide sequence ID" value="NZ_FOTW01000008.1"/>
</dbReference>
<accession>A0A1I4L3K8</accession>
<dbReference type="OrthoDB" id="8703479at2"/>
<name>A0A1I4L3K8_9BURK</name>